<reference evidence="1 2" key="1">
    <citation type="submission" date="2023-07" db="EMBL/GenBank/DDBJ databases">
        <title>Functional and genomic diversity of the sorghum phyllosphere microbiome.</title>
        <authorList>
            <person name="Shade A."/>
        </authorList>
    </citation>
    <scope>NUCLEOTIDE SEQUENCE [LARGE SCALE GENOMIC DNA]</scope>
    <source>
        <strain evidence="1 2">SORGH_AS_1064</strain>
    </source>
</reference>
<accession>A0ABU0TF34</accession>
<gene>
    <name evidence="1" type="ORF">QE404_000824</name>
</gene>
<proteinExistence type="predicted"/>
<comment type="caution">
    <text evidence="1">The sequence shown here is derived from an EMBL/GenBank/DDBJ whole genome shotgun (WGS) entry which is preliminary data.</text>
</comment>
<organism evidence="1 2">
    <name type="scientific">Chryseobacterium camelliae</name>
    <dbReference type="NCBI Taxonomy" id="1265445"/>
    <lineage>
        <taxon>Bacteria</taxon>
        <taxon>Pseudomonadati</taxon>
        <taxon>Bacteroidota</taxon>
        <taxon>Flavobacteriia</taxon>
        <taxon>Flavobacteriales</taxon>
        <taxon>Weeksellaceae</taxon>
        <taxon>Chryseobacterium group</taxon>
        <taxon>Chryseobacterium</taxon>
    </lineage>
</organism>
<dbReference type="EMBL" id="JAUTAL010000001">
    <property type="protein sequence ID" value="MDQ1095677.1"/>
    <property type="molecule type" value="Genomic_DNA"/>
</dbReference>
<evidence type="ECO:0000313" key="1">
    <source>
        <dbReference type="EMBL" id="MDQ1095677.1"/>
    </source>
</evidence>
<dbReference type="Proteomes" id="UP001225072">
    <property type="component" value="Unassembled WGS sequence"/>
</dbReference>
<name>A0ABU0TF34_9FLAO</name>
<evidence type="ECO:0000313" key="2">
    <source>
        <dbReference type="Proteomes" id="UP001225072"/>
    </source>
</evidence>
<sequence length="59" mass="6715">MIIVVPDSHFVSSQTSINSSKPENLTCVISNNKIFQLFHYQNHIILCINIVDDKTVILE</sequence>
<keyword evidence="2" id="KW-1185">Reference proteome</keyword>
<protein>
    <submittedName>
        <fullName evidence="1">Uncharacterized protein</fullName>
    </submittedName>
</protein>